<comment type="subcellular location">
    <subcellularLocation>
        <location evidence="5">Cell membrane</location>
        <topology evidence="5">Multi-pass membrane protein</topology>
    </subcellularLocation>
    <subcellularLocation>
        <location evidence="1">Membrane</location>
        <topology evidence="1">Multi-pass membrane protein</topology>
    </subcellularLocation>
</comment>
<evidence type="ECO:0000256" key="4">
    <source>
        <dbReference type="ARBA" id="ARBA00023136"/>
    </source>
</evidence>
<dbReference type="GO" id="GO:0043953">
    <property type="term" value="P:protein transport by the Tat complex"/>
    <property type="evidence" value="ECO:0007669"/>
    <property type="project" value="UniProtKB-UniRule"/>
</dbReference>
<evidence type="ECO:0000256" key="5">
    <source>
        <dbReference type="HAMAP-Rule" id="MF_00902"/>
    </source>
</evidence>
<dbReference type="AlphaFoldDB" id="A0A8J6TBU4"/>
<dbReference type="PRINTS" id="PR01840">
    <property type="entry name" value="TATCFAMILY"/>
</dbReference>
<dbReference type="Proteomes" id="UP000614424">
    <property type="component" value="Unassembled WGS sequence"/>
</dbReference>
<reference evidence="6 7" key="1">
    <citation type="submission" date="2020-08" db="EMBL/GenBank/DDBJ databases">
        <title>Bridging the membrane lipid divide: bacteria of the FCB group superphylum have the potential to synthesize archaeal ether lipids.</title>
        <authorList>
            <person name="Villanueva L."/>
            <person name="Von Meijenfeldt F.A.B."/>
            <person name="Westbye A.B."/>
            <person name="Yadav S."/>
            <person name="Hopmans E.C."/>
            <person name="Dutilh B.E."/>
            <person name="Sinninghe Damste J.S."/>
        </authorList>
    </citation>
    <scope>NUCLEOTIDE SEQUENCE [LARGE SCALE GENOMIC DNA]</scope>
    <source>
        <strain evidence="6">NIOZ-UU47</strain>
    </source>
</reference>
<keyword evidence="4 5" id="KW-0472">Membrane</keyword>
<keyword evidence="5" id="KW-0813">Transport</keyword>
<dbReference type="NCBIfam" id="TIGR00945">
    <property type="entry name" value="tatC"/>
    <property type="match status" value="1"/>
</dbReference>
<dbReference type="GO" id="GO:0065002">
    <property type="term" value="P:intracellular protein transmembrane transport"/>
    <property type="evidence" value="ECO:0007669"/>
    <property type="project" value="TreeGrafter"/>
</dbReference>
<keyword evidence="5" id="KW-1003">Cell membrane</keyword>
<feature type="transmembrane region" description="Helical" evidence="5">
    <location>
        <begin position="81"/>
        <end position="103"/>
    </location>
</feature>
<comment type="function">
    <text evidence="5">Part of the twin-arginine translocation (Tat) system that transports large folded proteins containing a characteristic twin-arginine motif in their signal peptide across membranes.</text>
</comment>
<sequence length="174" mass="19648">MLSCPVIFWQIWDFVAPGLYRHEKRVAVPFTLLSSLCFLGGAAFGYYVVFPPAFRFLMGYTTEYLSALPTVKEYFSLSLRLLISFGVIFQLPVFMVMLAKLGIVNTAFLNKHRKYAFLVSFVIAAILTPTPDIVNQILMAGPLVILYEVSIGAVWMFGKKIKVDEESLDLESQE</sequence>
<accession>A0A8J6TBU4</accession>
<dbReference type="GO" id="GO:0009977">
    <property type="term" value="F:proton motive force dependent protein transmembrane transporter activity"/>
    <property type="evidence" value="ECO:0007669"/>
    <property type="project" value="TreeGrafter"/>
</dbReference>
<comment type="similarity">
    <text evidence="5">Belongs to the TatC family.</text>
</comment>
<dbReference type="PANTHER" id="PTHR30371">
    <property type="entry name" value="SEC-INDEPENDENT PROTEIN TRANSLOCASE PROTEIN TATC"/>
    <property type="match status" value="1"/>
</dbReference>
<protein>
    <recommendedName>
        <fullName evidence="5">Sec-independent protein translocase protein TatC</fullName>
    </recommendedName>
</protein>
<keyword evidence="2 5" id="KW-0812">Transmembrane</keyword>
<keyword evidence="3 5" id="KW-1133">Transmembrane helix</keyword>
<evidence type="ECO:0000256" key="3">
    <source>
        <dbReference type="ARBA" id="ARBA00022989"/>
    </source>
</evidence>
<feature type="transmembrane region" description="Helical" evidence="5">
    <location>
        <begin position="137"/>
        <end position="158"/>
    </location>
</feature>
<dbReference type="HAMAP" id="MF_00902">
    <property type="entry name" value="TatC"/>
    <property type="match status" value="1"/>
</dbReference>
<organism evidence="6 7">
    <name type="scientific">Candidatus Desulfobia pelagia</name>
    <dbReference type="NCBI Taxonomy" id="2841692"/>
    <lineage>
        <taxon>Bacteria</taxon>
        <taxon>Pseudomonadati</taxon>
        <taxon>Thermodesulfobacteriota</taxon>
        <taxon>Desulfobulbia</taxon>
        <taxon>Desulfobulbales</taxon>
        <taxon>Desulfobulbaceae</taxon>
        <taxon>Candidatus Desulfobia</taxon>
    </lineage>
</organism>
<dbReference type="EMBL" id="JACNJZ010000077">
    <property type="protein sequence ID" value="MBC8317226.1"/>
    <property type="molecule type" value="Genomic_DNA"/>
</dbReference>
<comment type="subunit">
    <text evidence="5">Forms a complex with TatA.</text>
</comment>
<comment type="caution">
    <text evidence="6">The sequence shown here is derived from an EMBL/GenBank/DDBJ whole genome shotgun (WGS) entry which is preliminary data.</text>
</comment>
<dbReference type="Pfam" id="PF00902">
    <property type="entry name" value="TatC"/>
    <property type="match status" value="1"/>
</dbReference>
<evidence type="ECO:0000256" key="1">
    <source>
        <dbReference type="ARBA" id="ARBA00004141"/>
    </source>
</evidence>
<dbReference type="InterPro" id="IPR002033">
    <property type="entry name" value="TatC"/>
</dbReference>
<keyword evidence="5" id="KW-0653">Protein transport</keyword>
<gene>
    <name evidence="5 6" type="primary">tatC</name>
    <name evidence="6" type="ORF">H8E41_04930</name>
</gene>
<dbReference type="PANTHER" id="PTHR30371:SF0">
    <property type="entry name" value="SEC-INDEPENDENT PROTEIN TRANSLOCASE PROTEIN TATC, CHLOROPLASTIC-RELATED"/>
    <property type="match status" value="1"/>
</dbReference>
<proteinExistence type="inferred from homology"/>
<evidence type="ECO:0000313" key="7">
    <source>
        <dbReference type="Proteomes" id="UP000614424"/>
    </source>
</evidence>
<comment type="caution">
    <text evidence="5">Lacks conserved residue(s) required for the propagation of feature annotation.</text>
</comment>
<feature type="transmembrane region" description="Helical" evidence="5">
    <location>
        <begin position="115"/>
        <end position="131"/>
    </location>
</feature>
<dbReference type="GO" id="GO:0033281">
    <property type="term" value="C:TAT protein transport complex"/>
    <property type="evidence" value="ECO:0007669"/>
    <property type="project" value="UniProtKB-UniRule"/>
</dbReference>
<feature type="transmembrane region" description="Helical" evidence="5">
    <location>
        <begin position="26"/>
        <end position="49"/>
    </location>
</feature>
<evidence type="ECO:0000256" key="2">
    <source>
        <dbReference type="ARBA" id="ARBA00022692"/>
    </source>
</evidence>
<keyword evidence="5" id="KW-0811">Translocation</keyword>
<name>A0A8J6TBU4_9BACT</name>
<evidence type="ECO:0000313" key="6">
    <source>
        <dbReference type="EMBL" id="MBC8317226.1"/>
    </source>
</evidence>